<reference evidence="2" key="1">
    <citation type="journal article" date="2019" name="Int. J. Syst. Evol. Microbiol.">
        <title>The Global Catalogue of Microorganisms (GCM) 10K type strain sequencing project: providing services to taxonomists for standard genome sequencing and annotation.</title>
        <authorList>
            <consortium name="The Broad Institute Genomics Platform"/>
            <consortium name="The Broad Institute Genome Sequencing Center for Infectious Disease"/>
            <person name="Wu L."/>
            <person name="Ma J."/>
        </authorList>
    </citation>
    <scope>NUCLEOTIDE SEQUENCE [LARGE SCALE GENOMIC DNA]</scope>
    <source>
        <strain evidence="2">DFY28</strain>
    </source>
</reference>
<comment type="caution">
    <text evidence="1">The sequence shown here is derived from an EMBL/GenBank/DDBJ whole genome shotgun (WGS) entry which is preliminary data.</text>
</comment>
<keyword evidence="2" id="KW-1185">Reference proteome</keyword>
<dbReference type="Proteomes" id="UP001597237">
    <property type="component" value="Unassembled WGS sequence"/>
</dbReference>
<proteinExistence type="predicted"/>
<name>A0ABW4N042_9CAUL</name>
<dbReference type="EMBL" id="JBHUEY010000001">
    <property type="protein sequence ID" value="MFD1783193.1"/>
    <property type="molecule type" value="Genomic_DNA"/>
</dbReference>
<evidence type="ECO:0000313" key="1">
    <source>
        <dbReference type="EMBL" id="MFD1783193.1"/>
    </source>
</evidence>
<accession>A0ABW4N042</accession>
<organism evidence="1 2">
    <name type="scientific">Phenylobacterium terrae</name>
    <dbReference type="NCBI Taxonomy" id="2665495"/>
    <lineage>
        <taxon>Bacteria</taxon>
        <taxon>Pseudomonadati</taxon>
        <taxon>Pseudomonadota</taxon>
        <taxon>Alphaproteobacteria</taxon>
        <taxon>Caulobacterales</taxon>
        <taxon>Caulobacteraceae</taxon>
        <taxon>Phenylobacterium</taxon>
    </lineage>
</organism>
<evidence type="ECO:0000313" key="2">
    <source>
        <dbReference type="Proteomes" id="UP001597237"/>
    </source>
</evidence>
<protein>
    <submittedName>
        <fullName evidence="1">Uncharacterized protein</fullName>
    </submittedName>
</protein>
<dbReference type="RefSeq" id="WP_377284338.1">
    <property type="nucleotide sequence ID" value="NZ_JBHRSI010000015.1"/>
</dbReference>
<gene>
    <name evidence="1" type="ORF">ACFSC0_07290</name>
</gene>
<sequence length="48" mass="4637">MALKALLALVVLGAVAVGLMLPTPAKDPPPVAGKFASVDAASAEPVAP</sequence>